<organism evidence="2 3">
    <name type="scientific">Scophthalmus maximus</name>
    <name type="common">Turbot</name>
    <name type="synonym">Psetta maxima</name>
    <dbReference type="NCBI Taxonomy" id="52904"/>
    <lineage>
        <taxon>Eukaryota</taxon>
        <taxon>Metazoa</taxon>
        <taxon>Chordata</taxon>
        <taxon>Craniata</taxon>
        <taxon>Vertebrata</taxon>
        <taxon>Euteleostomi</taxon>
        <taxon>Actinopterygii</taxon>
        <taxon>Neopterygii</taxon>
        <taxon>Teleostei</taxon>
        <taxon>Neoteleostei</taxon>
        <taxon>Acanthomorphata</taxon>
        <taxon>Carangaria</taxon>
        <taxon>Pleuronectiformes</taxon>
        <taxon>Pleuronectoidei</taxon>
        <taxon>Scophthalmidae</taxon>
        <taxon>Scophthalmus</taxon>
    </lineage>
</organism>
<proteinExistence type="predicted"/>
<evidence type="ECO:0000256" key="1">
    <source>
        <dbReference type="SAM" id="MobiDB-lite"/>
    </source>
</evidence>
<name>A0A6A4SQN6_SCOMX</name>
<evidence type="ECO:0000313" key="2">
    <source>
        <dbReference type="EMBL" id="KAF0033334.1"/>
    </source>
</evidence>
<gene>
    <name evidence="2" type="ORF">F2P81_013400</name>
</gene>
<dbReference type="Proteomes" id="UP000438429">
    <property type="component" value="Unassembled WGS sequence"/>
</dbReference>
<protein>
    <submittedName>
        <fullName evidence="2">Uncharacterized protein</fullName>
    </submittedName>
</protein>
<accession>A0A6A4SQN6</accession>
<comment type="caution">
    <text evidence="2">The sequence shown here is derived from an EMBL/GenBank/DDBJ whole genome shotgun (WGS) entry which is preliminary data.</text>
</comment>
<dbReference type="EMBL" id="VEVO01000012">
    <property type="protein sequence ID" value="KAF0033334.1"/>
    <property type="molecule type" value="Genomic_DNA"/>
</dbReference>
<reference evidence="2 3" key="1">
    <citation type="submission" date="2019-06" db="EMBL/GenBank/DDBJ databases">
        <title>Draft genomes of female and male turbot (Scophthalmus maximus).</title>
        <authorList>
            <person name="Xu H."/>
            <person name="Xu X.-W."/>
            <person name="Shao C."/>
            <person name="Chen S."/>
        </authorList>
    </citation>
    <scope>NUCLEOTIDE SEQUENCE [LARGE SCALE GENOMIC DNA]</scope>
    <source>
        <strain evidence="2">Ysfricsl-2016a</strain>
        <tissue evidence="2">Blood</tissue>
    </source>
</reference>
<dbReference type="AlphaFoldDB" id="A0A6A4SQN6"/>
<feature type="region of interest" description="Disordered" evidence="1">
    <location>
        <begin position="285"/>
        <end position="346"/>
    </location>
</feature>
<sequence length="640" mass="71682">MQLYNRARNQLLSSWENSEEKMSAQKPDRDARMKAKCKTVTSSELACKILTIIYVWRHMEGSTLQVDRIGSLAQTYLRWLIDVTHQYTLRWTSPFCLQGRHSSESRSVHLRHVIHYLRIRGGIVGAAIKRKMEKRMLSSGKASQSITSIVALILPYVGSSRQSQRQNKRMDHGMGRVRCTTGIRMKTVFARSGRACVSVDVSWSKVKLIVHLGLIHRVFSIGGLDGKSSKGSRLQQQSIDSGNHPALYQQCINYQSNARATHHCLFSSRLSAELPPSLAEAARRNLRCRGSSSSEEEAAAARSGVRDPVRRHPYSVSVDGRTRRHGRADQGTLPLQDGPPASSDLLHGARDLQRSQPDAGDTDVGRFLGGCYIHLKMEFENICHSYELKSRSGINVAFQVLYEVLSGLSAAVWNLVKRTNSWINDFLCMLNEEVGCTHTKKQDLLRIHLKQKNSKNVLRLGGVIFGSAVKSQLFDSVDRSRVSPQAKCENAVRIFSEFFIHHENDHGFPHSYVTHSYRIIPVHVVLIVELVSELLHFSSPVFDRSGTTKPPLLRCTPRHPLPDLTLSPCPSFKSVLTRHWSSERGDINRSPPRYLSPSILTLSAFLPVSVCDAAAMSKQAEAAAGLPLKQHIRYCMRPAG</sequence>
<evidence type="ECO:0000313" key="3">
    <source>
        <dbReference type="Proteomes" id="UP000438429"/>
    </source>
</evidence>